<dbReference type="InterPro" id="IPR000175">
    <property type="entry name" value="Na/ntran_symport"/>
</dbReference>
<evidence type="ECO:0000256" key="9">
    <source>
        <dbReference type="RuleBase" id="RU003732"/>
    </source>
</evidence>
<accession>A0A7R9R2C0</accession>
<name>A0A7R9R2C0_9ACAR</name>
<feature type="transmembrane region" description="Helical" evidence="11">
    <location>
        <begin position="114"/>
        <end position="139"/>
    </location>
</feature>
<evidence type="ECO:0000256" key="6">
    <source>
        <dbReference type="ARBA" id="ARBA00022989"/>
    </source>
</evidence>
<dbReference type="GO" id="GO:0015375">
    <property type="term" value="F:glycine:sodium symporter activity"/>
    <property type="evidence" value="ECO:0007669"/>
    <property type="project" value="TreeGrafter"/>
</dbReference>
<dbReference type="GO" id="GO:0046872">
    <property type="term" value="F:metal ion binding"/>
    <property type="evidence" value="ECO:0007669"/>
    <property type="project" value="UniProtKB-KW"/>
</dbReference>
<dbReference type="PROSITE" id="PS50267">
    <property type="entry name" value="NA_NEUROTRAN_SYMP_3"/>
    <property type="match status" value="1"/>
</dbReference>
<evidence type="ECO:0000256" key="3">
    <source>
        <dbReference type="ARBA" id="ARBA00022448"/>
    </source>
</evidence>
<dbReference type="Pfam" id="PF00209">
    <property type="entry name" value="SNF"/>
    <property type="match status" value="1"/>
</dbReference>
<feature type="transmembrane region" description="Helical" evidence="11">
    <location>
        <begin position="42"/>
        <end position="59"/>
    </location>
</feature>
<feature type="binding site" evidence="8">
    <location>
        <position position="48"/>
    </location>
    <ligand>
        <name>Na(+)</name>
        <dbReference type="ChEBI" id="CHEBI:29101"/>
        <label>1</label>
    </ligand>
</feature>
<sequence>TEEEQSFPRVSSQVPLSPKISDEDIEEEETVERGNWTGRFDFILSLLGYSVGLGNVWRFPYLCYNNGGGAFLIPFIAMMLLAGFPLMFMELAFGQYASLSPVVIFERFCPLFGGIGYGMVIVSAIVMLYYNMIIAWTIFY</sequence>
<dbReference type="PRINTS" id="PR00176">
    <property type="entry name" value="NANEUSMPORT"/>
</dbReference>
<evidence type="ECO:0000313" key="13">
    <source>
        <dbReference type="Proteomes" id="UP000728032"/>
    </source>
</evidence>
<keyword evidence="5 9" id="KW-0769">Symport</keyword>
<dbReference type="Proteomes" id="UP000728032">
    <property type="component" value="Unassembled WGS sequence"/>
</dbReference>
<keyword evidence="6 11" id="KW-1133">Transmembrane helix</keyword>
<evidence type="ECO:0000256" key="10">
    <source>
        <dbReference type="SAM" id="MobiDB-lite"/>
    </source>
</evidence>
<organism evidence="12">
    <name type="scientific">Oppiella nova</name>
    <dbReference type="NCBI Taxonomy" id="334625"/>
    <lineage>
        <taxon>Eukaryota</taxon>
        <taxon>Metazoa</taxon>
        <taxon>Ecdysozoa</taxon>
        <taxon>Arthropoda</taxon>
        <taxon>Chelicerata</taxon>
        <taxon>Arachnida</taxon>
        <taxon>Acari</taxon>
        <taxon>Acariformes</taxon>
        <taxon>Sarcoptiformes</taxon>
        <taxon>Oribatida</taxon>
        <taxon>Brachypylina</taxon>
        <taxon>Oppioidea</taxon>
        <taxon>Oppiidae</taxon>
        <taxon>Oppiella</taxon>
    </lineage>
</organism>
<dbReference type="SUPFAM" id="SSF161070">
    <property type="entry name" value="SNF-like"/>
    <property type="match status" value="1"/>
</dbReference>
<gene>
    <name evidence="12" type="ORF">ONB1V03_LOCUS22661</name>
</gene>
<feature type="binding site" evidence="8">
    <location>
        <position position="51"/>
    </location>
    <ligand>
        <name>Na(+)</name>
        <dbReference type="ChEBI" id="CHEBI:29101"/>
        <label>1</label>
    </ligand>
</feature>
<dbReference type="InterPro" id="IPR037272">
    <property type="entry name" value="SNS_sf"/>
</dbReference>
<evidence type="ECO:0000256" key="8">
    <source>
        <dbReference type="PIRSR" id="PIRSR600175-1"/>
    </source>
</evidence>
<evidence type="ECO:0000256" key="7">
    <source>
        <dbReference type="ARBA" id="ARBA00023136"/>
    </source>
</evidence>
<evidence type="ECO:0000256" key="5">
    <source>
        <dbReference type="ARBA" id="ARBA00022847"/>
    </source>
</evidence>
<comment type="similarity">
    <text evidence="2 9">Belongs to the sodium:neurotransmitter symporter (SNF) (TC 2.A.22) family.</text>
</comment>
<dbReference type="EMBL" id="CAJPVJ010052089">
    <property type="protein sequence ID" value="CAG2183240.1"/>
    <property type="molecule type" value="Genomic_DNA"/>
</dbReference>
<dbReference type="EMBL" id="OC966914">
    <property type="protein sequence ID" value="CAD7666116.1"/>
    <property type="molecule type" value="Genomic_DNA"/>
</dbReference>
<dbReference type="PANTHER" id="PTHR11616">
    <property type="entry name" value="SODIUM/CHLORIDE DEPENDENT TRANSPORTER"/>
    <property type="match status" value="1"/>
</dbReference>
<evidence type="ECO:0000313" key="12">
    <source>
        <dbReference type="EMBL" id="CAD7666116.1"/>
    </source>
</evidence>
<feature type="non-terminal residue" evidence="12">
    <location>
        <position position="140"/>
    </location>
</feature>
<keyword evidence="7 11" id="KW-0472">Membrane</keyword>
<keyword evidence="13" id="KW-1185">Reference proteome</keyword>
<protein>
    <recommendedName>
        <fullName evidence="9">Transporter</fullName>
    </recommendedName>
</protein>
<dbReference type="PANTHER" id="PTHR11616:SF313">
    <property type="entry name" value="TRANSPORTER"/>
    <property type="match status" value="1"/>
</dbReference>
<keyword evidence="3 9" id="KW-0813">Transport</keyword>
<feature type="region of interest" description="Disordered" evidence="10">
    <location>
        <begin position="1"/>
        <end position="28"/>
    </location>
</feature>
<evidence type="ECO:0000256" key="1">
    <source>
        <dbReference type="ARBA" id="ARBA00004141"/>
    </source>
</evidence>
<keyword evidence="8" id="KW-0915">Sodium</keyword>
<comment type="subcellular location">
    <subcellularLocation>
        <location evidence="1">Membrane</location>
        <topology evidence="1">Multi-pass membrane protein</topology>
    </subcellularLocation>
</comment>
<feature type="binding site" evidence="8">
    <location>
        <position position="55"/>
    </location>
    <ligand>
        <name>Na(+)</name>
        <dbReference type="ChEBI" id="CHEBI:29101"/>
        <label>1</label>
    </ligand>
</feature>
<feature type="non-terminal residue" evidence="12">
    <location>
        <position position="1"/>
    </location>
</feature>
<dbReference type="AlphaFoldDB" id="A0A7R9R2C0"/>
<keyword evidence="8" id="KW-0479">Metal-binding</keyword>
<dbReference type="PROSITE" id="PS00610">
    <property type="entry name" value="NA_NEUROTRAN_SYMP_1"/>
    <property type="match status" value="1"/>
</dbReference>
<dbReference type="GO" id="GO:0005886">
    <property type="term" value="C:plasma membrane"/>
    <property type="evidence" value="ECO:0007669"/>
    <property type="project" value="TreeGrafter"/>
</dbReference>
<evidence type="ECO:0000256" key="2">
    <source>
        <dbReference type="ARBA" id="ARBA00006459"/>
    </source>
</evidence>
<reference evidence="12" key="1">
    <citation type="submission" date="2020-11" db="EMBL/GenBank/DDBJ databases">
        <authorList>
            <person name="Tran Van P."/>
        </authorList>
    </citation>
    <scope>NUCLEOTIDE SEQUENCE</scope>
</reference>
<proteinExistence type="inferred from homology"/>
<evidence type="ECO:0000256" key="11">
    <source>
        <dbReference type="SAM" id="Phobius"/>
    </source>
</evidence>
<keyword evidence="4 9" id="KW-0812">Transmembrane</keyword>
<dbReference type="OrthoDB" id="6581954at2759"/>
<feature type="transmembrane region" description="Helical" evidence="11">
    <location>
        <begin position="71"/>
        <end position="93"/>
    </location>
</feature>
<evidence type="ECO:0000256" key="4">
    <source>
        <dbReference type="ARBA" id="ARBA00022692"/>
    </source>
</evidence>